<name>A0A9P7ARF3_9AGAM</name>
<sequence>MHNNRFLGKEMKTPYTWYQRISYKIVPSIQRVYVSRDHIDGRTKAIWPAVLVLGLLCTNPVRLAKTGCASTPRPSNDKRSLHGQKRHIFNADVIKTRELRDYNEGMASGNGVALQAVHGISSIPWVWVVTGWSEVIWIGPMFRGALCPPRTPLGEKKGTWDTTRWLTINPVRENGDISGQKIVYSKANAEYAAIDAHFSL</sequence>
<protein>
    <submittedName>
        <fullName evidence="1">Uncharacterized protein</fullName>
    </submittedName>
</protein>
<gene>
    <name evidence="1" type="ORF">HD556DRAFT_1307852</name>
</gene>
<proteinExistence type="predicted"/>
<accession>A0A9P7ARF3</accession>
<organism evidence="1 2">
    <name type="scientific">Suillus plorans</name>
    <dbReference type="NCBI Taxonomy" id="116603"/>
    <lineage>
        <taxon>Eukaryota</taxon>
        <taxon>Fungi</taxon>
        <taxon>Dikarya</taxon>
        <taxon>Basidiomycota</taxon>
        <taxon>Agaricomycotina</taxon>
        <taxon>Agaricomycetes</taxon>
        <taxon>Agaricomycetidae</taxon>
        <taxon>Boletales</taxon>
        <taxon>Suillineae</taxon>
        <taxon>Suillaceae</taxon>
        <taxon>Suillus</taxon>
    </lineage>
</organism>
<reference evidence="1" key="1">
    <citation type="journal article" date="2020" name="New Phytol.">
        <title>Comparative genomics reveals dynamic genome evolution in host specialist ectomycorrhizal fungi.</title>
        <authorList>
            <person name="Lofgren L.A."/>
            <person name="Nguyen N.H."/>
            <person name="Vilgalys R."/>
            <person name="Ruytinx J."/>
            <person name="Liao H.L."/>
            <person name="Branco S."/>
            <person name="Kuo A."/>
            <person name="LaButti K."/>
            <person name="Lipzen A."/>
            <person name="Andreopoulos W."/>
            <person name="Pangilinan J."/>
            <person name="Riley R."/>
            <person name="Hundley H."/>
            <person name="Na H."/>
            <person name="Barry K."/>
            <person name="Grigoriev I.V."/>
            <person name="Stajich J.E."/>
            <person name="Kennedy P.G."/>
        </authorList>
    </citation>
    <scope>NUCLEOTIDE SEQUENCE</scope>
    <source>
        <strain evidence="1">S12</strain>
    </source>
</reference>
<dbReference type="GeneID" id="64593828"/>
<dbReference type="Proteomes" id="UP000719766">
    <property type="component" value="Unassembled WGS sequence"/>
</dbReference>
<dbReference type="EMBL" id="JABBWE010000024">
    <property type="protein sequence ID" value="KAG1794853.1"/>
    <property type="molecule type" value="Genomic_DNA"/>
</dbReference>
<keyword evidence="2" id="KW-1185">Reference proteome</keyword>
<evidence type="ECO:0000313" key="2">
    <source>
        <dbReference type="Proteomes" id="UP000719766"/>
    </source>
</evidence>
<dbReference type="RefSeq" id="XP_041160892.1">
    <property type="nucleotide sequence ID" value="XM_041300064.1"/>
</dbReference>
<comment type="caution">
    <text evidence="1">The sequence shown here is derived from an EMBL/GenBank/DDBJ whole genome shotgun (WGS) entry which is preliminary data.</text>
</comment>
<evidence type="ECO:0000313" key="1">
    <source>
        <dbReference type="EMBL" id="KAG1794853.1"/>
    </source>
</evidence>
<dbReference type="AlphaFoldDB" id="A0A9P7ARF3"/>